<evidence type="ECO:0000256" key="4">
    <source>
        <dbReference type="ARBA" id="ARBA00023157"/>
    </source>
</evidence>
<evidence type="ECO:0000259" key="9">
    <source>
        <dbReference type="PROSITE" id="PS51352"/>
    </source>
</evidence>
<dbReference type="GO" id="GO:0042744">
    <property type="term" value="P:hydrogen peroxide catabolic process"/>
    <property type="evidence" value="ECO:0007669"/>
    <property type="project" value="TreeGrafter"/>
</dbReference>
<dbReference type="Proteomes" id="UP000663855">
    <property type="component" value="Unassembled WGS sequence"/>
</dbReference>
<dbReference type="SUPFAM" id="SSF52833">
    <property type="entry name" value="Thioredoxin-like"/>
    <property type="match status" value="1"/>
</dbReference>
<evidence type="ECO:0000256" key="2">
    <source>
        <dbReference type="ARBA" id="ARBA00013017"/>
    </source>
</evidence>
<evidence type="ECO:0000313" key="13">
    <source>
        <dbReference type="EMBL" id="CAF2181849.1"/>
    </source>
</evidence>
<dbReference type="Proteomes" id="UP000663842">
    <property type="component" value="Unassembled WGS sequence"/>
</dbReference>
<dbReference type="EMBL" id="CAJOBF010001725">
    <property type="protein sequence ID" value="CAF3978254.1"/>
    <property type="molecule type" value="Genomic_DNA"/>
</dbReference>
<keyword evidence="4" id="KW-1015">Disulfide bond</keyword>
<dbReference type="OrthoDB" id="185659at2759"/>
<dbReference type="EMBL" id="CAJOBH010000373">
    <property type="protein sequence ID" value="CAF3786457.1"/>
    <property type="molecule type" value="Genomic_DNA"/>
</dbReference>
<evidence type="ECO:0000313" key="18">
    <source>
        <dbReference type="Proteomes" id="UP000663824"/>
    </source>
</evidence>
<dbReference type="PIRSF" id="PIRSF000239">
    <property type="entry name" value="AHPC"/>
    <property type="match status" value="1"/>
</dbReference>
<dbReference type="Proteomes" id="UP000663834">
    <property type="component" value="Unassembled WGS sequence"/>
</dbReference>
<keyword evidence="7" id="KW-0049">Antioxidant</keyword>
<protein>
    <recommendedName>
        <fullName evidence="2">thioredoxin-dependent peroxiredoxin</fullName>
        <ecNumber evidence="2">1.11.1.24</ecNumber>
    </recommendedName>
</protein>
<organism evidence="13 18">
    <name type="scientific">Rotaria magnacalcarata</name>
    <dbReference type="NCBI Taxonomy" id="392030"/>
    <lineage>
        <taxon>Eukaryota</taxon>
        <taxon>Metazoa</taxon>
        <taxon>Spiralia</taxon>
        <taxon>Gnathifera</taxon>
        <taxon>Rotifera</taxon>
        <taxon>Eurotatoria</taxon>
        <taxon>Bdelloidea</taxon>
        <taxon>Philodinida</taxon>
        <taxon>Philodinidae</taxon>
        <taxon>Rotaria</taxon>
    </lineage>
</organism>
<dbReference type="EMBL" id="CAJNOV010011599">
    <property type="protein sequence ID" value="CAF1453443.1"/>
    <property type="molecule type" value="Genomic_DNA"/>
</dbReference>
<dbReference type="InterPro" id="IPR036249">
    <property type="entry name" value="Thioredoxin-like_sf"/>
</dbReference>
<dbReference type="EC" id="1.11.1.24" evidence="2"/>
<evidence type="ECO:0000313" key="14">
    <source>
        <dbReference type="EMBL" id="CAF3786457.1"/>
    </source>
</evidence>
<feature type="active site" description="Cysteine sulfenic acid (-SOH) intermediate; for peroxidase activity" evidence="8">
    <location>
        <position position="49"/>
    </location>
</feature>
<feature type="domain" description="Thioredoxin" evidence="9">
    <location>
        <begin position="4"/>
        <end position="162"/>
    </location>
</feature>
<dbReference type="Proteomes" id="UP000681720">
    <property type="component" value="Unassembled WGS sequence"/>
</dbReference>
<evidence type="ECO:0000313" key="17">
    <source>
        <dbReference type="EMBL" id="CAF4424038.1"/>
    </source>
</evidence>
<evidence type="ECO:0000256" key="1">
    <source>
        <dbReference type="ARBA" id="ARBA00009796"/>
    </source>
</evidence>
<dbReference type="Proteomes" id="UP000681967">
    <property type="component" value="Unassembled WGS sequence"/>
</dbReference>
<evidence type="ECO:0000256" key="6">
    <source>
        <dbReference type="ARBA" id="ARBA00049091"/>
    </source>
</evidence>
<evidence type="ECO:0000313" key="11">
    <source>
        <dbReference type="EMBL" id="CAF1453443.1"/>
    </source>
</evidence>
<dbReference type="Pfam" id="PF00578">
    <property type="entry name" value="AhpC-TSA"/>
    <property type="match status" value="1"/>
</dbReference>
<dbReference type="InterPro" id="IPR050217">
    <property type="entry name" value="Peroxiredoxin"/>
</dbReference>
<dbReference type="PROSITE" id="PS51352">
    <property type="entry name" value="THIOREDOXIN_2"/>
    <property type="match status" value="1"/>
</dbReference>
<name>A0A816Z294_9BILA</name>
<evidence type="ECO:0000256" key="8">
    <source>
        <dbReference type="PIRSR" id="PIRSR000239-1"/>
    </source>
</evidence>
<accession>A0A816Z294</accession>
<keyword evidence="5 7" id="KW-0676">Redox-active center</keyword>
<evidence type="ECO:0000313" key="15">
    <source>
        <dbReference type="EMBL" id="CAF3978254.1"/>
    </source>
</evidence>
<dbReference type="GO" id="GO:0005829">
    <property type="term" value="C:cytosol"/>
    <property type="evidence" value="ECO:0007669"/>
    <property type="project" value="TreeGrafter"/>
</dbReference>
<proteinExistence type="inferred from homology"/>
<dbReference type="GO" id="GO:0008379">
    <property type="term" value="F:thioredoxin peroxidase activity"/>
    <property type="evidence" value="ECO:0007669"/>
    <property type="project" value="TreeGrafter"/>
</dbReference>
<dbReference type="EMBL" id="CAJNOW010002133">
    <property type="protein sequence ID" value="CAF1341663.1"/>
    <property type="molecule type" value="Genomic_DNA"/>
</dbReference>
<dbReference type="Proteomes" id="UP000663887">
    <property type="component" value="Unassembled WGS sequence"/>
</dbReference>
<dbReference type="EMBL" id="CAJNRE010018859">
    <property type="protein sequence ID" value="CAF2181849.1"/>
    <property type="molecule type" value="Genomic_DNA"/>
</dbReference>
<reference evidence="13" key="1">
    <citation type="submission" date="2021-02" db="EMBL/GenBank/DDBJ databases">
        <authorList>
            <person name="Nowell W R."/>
        </authorList>
    </citation>
    <scope>NUCLEOTIDE SEQUENCE</scope>
</reference>
<keyword evidence="7" id="KW-0575">Peroxidase</keyword>
<evidence type="ECO:0000256" key="7">
    <source>
        <dbReference type="PIRNR" id="PIRNR000239"/>
    </source>
</evidence>
<dbReference type="InterPro" id="IPR013766">
    <property type="entry name" value="Thioredoxin_domain"/>
</dbReference>
<dbReference type="Gene3D" id="3.40.30.10">
    <property type="entry name" value="Glutaredoxin"/>
    <property type="match status" value="1"/>
</dbReference>
<dbReference type="EMBL" id="CAJNRG010013301">
    <property type="protein sequence ID" value="CAF2147180.1"/>
    <property type="molecule type" value="Genomic_DNA"/>
</dbReference>
<dbReference type="Proteomes" id="UP000676336">
    <property type="component" value="Unassembled WGS sequence"/>
</dbReference>
<sequence length="204" mass="23235">MSLPRIGKPAPEFTAKAIVNNKLTEVSLRDYNQKYVILLFFPMNFSYICPTELIAFNDHSKDFEKINAYTVACSIESHYSYLKCLSVPPRQGGVHGITIPLVVDKNMEISKKYGILDEAHGIPYRAMFIIDDSGSLRQITINDYSIGRNVLETQRLVEAIQESNKLHKNSTKSDFLEVSMPSSPPKRCTTLTWAERSFRHQITE</sequence>
<comment type="catalytic activity">
    <reaction evidence="6">
        <text>a hydroperoxide + [thioredoxin]-dithiol = an alcohol + [thioredoxin]-disulfide + H2O</text>
        <dbReference type="Rhea" id="RHEA:62620"/>
        <dbReference type="Rhea" id="RHEA-COMP:10698"/>
        <dbReference type="Rhea" id="RHEA-COMP:10700"/>
        <dbReference type="ChEBI" id="CHEBI:15377"/>
        <dbReference type="ChEBI" id="CHEBI:29950"/>
        <dbReference type="ChEBI" id="CHEBI:30879"/>
        <dbReference type="ChEBI" id="CHEBI:35924"/>
        <dbReference type="ChEBI" id="CHEBI:50058"/>
        <dbReference type="EC" id="1.11.1.24"/>
    </reaction>
</comment>
<evidence type="ECO:0000313" key="16">
    <source>
        <dbReference type="EMBL" id="CAF4016854.1"/>
    </source>
</evidence>
<evidence type="ECO:0000256" key="5">
    <source>
        <dbReference type="ARBA" id="ARBA00023284"/>
    </source>
</evidence>
<dbReference type="CDD" id="cd03015">
    <property type="entry name" value="PRX_Typ2cys"/>
    <property type="match status" value="1"/>
</dbReference>
<dbReference type="Proteomes" id="UP000663824">
    <property type="component" value="Unassembled WGS sequence"/>
</dbReference>
<dbReference type="AlphaFoldDB" id="A0A816Z294"/>
<dbReference type="EMBL" id="CAJOBJ010004960">
    <property type="protein sequence ID" value="CAF4016854.1"/>
    <property type="molecule type" value="Genomic_DNA"/>
</dbReference>
<comment type="similarity">
    <text evidence="1">Belongs to the peroxiredoxin family. AhpC/Prx1 subfamily.</text>
</comment>
<dbReference type="PANTHER" id="PTHR10681:SF163">
    <property type="entry name" value="AT16346P-RELATED"/>
    <property type="match status" value="1"/>
</dbReference>
<evidence type="ECO:0000313" key="12">
    <source>
        <dbReference type="EMBL" id="CAF2147180.1"/>
    </source>
</evidence>
<dbReference type="PANTHER" id="PTHR10681">
    <property type="entry name" value="THIOREDOXIN PEROXIDASE"/>
    <property type="match status" value="1"/>
</dbReference>
<keyword evidence="3 7" id="KW-0560">Oxidoreductase</keyword>
<evidence type="ECO:0000313" key="10">
    <source>
        <dbReference type="EMBL" id="CAF1341663.1"/>
    </source>
</evidence>
<evidence type="ECO:0000256" key="3">
    <source>
        <dbReference type="ARBA" id="ARBA00023002"/>
    </source>
</evidence>
<dbReference type="EMBL" id="CAJOBI010063119">
    <property type="protein sequence ID" value="CAF4424038.1"/>
    <property type="molecule type" value="Genomic_DNA"/>
</dbReference>
<gene>
    <name evidence="14" type="ORF">BYL167_LOCUS2206</name>
    <name evidence="11" type="ORF">CJN711_LOCUS24696</name>
    <name evidence="16" type="ORF">GIL414_LOCUS12634</name>
    <name evidence="10" type="ORF">KQP761_LOCUS6770</name>
    <name evidence="13" type="ORF">MBJ925_LOCUS34400</name>
    <name evidence="17" type="ORF">SMN809_LOCUS31499</name>
    <name evidence="15" type="ORF">UXM345_LOCUS14888</name>
    <name evidence="12" type="ORF">XDN619_LOCUS27978</name>
</gene>
<dbReference type="GO" id="GO:0019430">
    <property type="term" value="P:removal of superoxide radicals"/>
    <property type="evidence" value="ECO:0007669"/>
    <property type="project" value="TreeGrafter"/>
</dbReference>
<comment type="function">
    <text evidence="7">Thiol-specific peroxidase that catalyzes the reduction of hydrogen peroxide and organic hydroperoxides to water and alcohols, respectively.</text>
</comment>
<dbReference type="InterPro" id="IPR024706">
    <property type="entry name" value="Peroxiredoxin_AhpC-typ"/>
</dbReference>
<dbReference type="GO" id="GO:0045454">
    <property type="term" value="P:cell redox homeostasis"/>
    <property type="evidence" value="ECO:0007669"/>
    <property type="project" value="TreeGrafter"/>
</dbReference>
<dbReference type="InterPro" id="IPR000866">
    <property type="entry name" value="AhpC/TSA"/>
</dbReference>
<comment type="caution">
    <text evidence="13">The sequence shown here is derived from an EMBL/GenBank/DDBJ whole genome shotgun (WGS) entry which is preliminary data.</text>
</comment>